<reference evidence="2" key="1">
    <citation type="submission" date="2021-11" db="EMBL/GenBank/DDBJ databases">
        <title>Genome sequence.</title>
        <authorList>
            <person name="Sun Q."/>
        </authorList>
    </citation>
    <scope>NUCLEOTIDE SEQUENCE</scope>
    <source>
        <strain evidence="2">JC732</strain>
    </source>
</reference>
<dbReference type="RefSeq" id="WP_230219268.1">
    <property type="nucleotide sequence ID" value="NZ_JAJKFT010000010.1"/>
</dbReference>
<proteinExistence type="predicted"/>
<sequence length="197" mass="21509">MPSILKPSDAAIQAFLQAAAASDLTYNAVGATLATPPSGYQVDHTRVLLGRGEAAFVQAIDGLLRWKQFDLGWVAAIPAEFELEVGTPVAIVAWAGGCWWLNACRIVRTIEFKEDTSRFGFAYGTLAAHAESGEERFLVEMDDDGAVWYDILAFSRPHSLLAKAAHPYMRRLQKRFARDSAAAMQKWVNTCGNESGG</sequence>
<keyword evidence="3" id="KW-1185">Reference proteome</keyword>
<feature type="domain" description="DUF1990" evidence="1">
    <location>
        <begin position="25"/>
        <end position="182"/>
    </location>
</feature>
<gene>
    <name evidence="2" type="ORF">LOC68_13205</name>
</gene>
<dbReference type="AlphaFoldDB" id="A0A9X1MMK9"/>
<dbReference type="PIRSF" id="PIRSF010260">
    <property type="entry name" value="UCP010260"/>
    <property type="match status" value="1"/>
</dbReference>
<dbReference type="Proteomes" id="UP001139103">
    <property type="component" value="Unassembled WGS sequence"/>
</dbReference>
<dbReference type="InterPro" id="IPR014457">
    <property type="entry name" value="UCP010260"/>
</dbReference>
<evidence type="ECO:0000259" key="1">
    <source>
        <dbReference type="Pfam" id="PF09348"/>
    </source>
</evidence>
<dbReference type="Pfam" id="PF09348">
    <property type="entry name" value="DUF1990"/>
    <property type="match status" value="1"/>
</dbReference>
<dbReference type="EMBL" id="JAJKFT010000010">
    <property type="protein sequence ID" value="MCC9629356.1"/>
    <property type="molecule type" value="Genomic_DNA"/>
</dbReference>
<evidence type="ECO:0000313" key="3">
    <source>
        <dbReference type="Proteomes" id="UP001139103"/>
    </source>
</evidence>
<dbReference type="PANTHER" id="PTHR34202:SF1">
    <property type="entry name" value="UPF0548 PROTEIN"/>
    <property type="match status" value="1"/>
</dbReference>
<accession>A0A9X1MMK9</accession>
<organism evidence="2 3">
    <name type="scientific">Blastopirellula sediminis</name>
    <dbReference type="NCBI Taxonomy" id="2894196"/>
    <lineage>
        <taxon>Bacteria</taxon>
        <taxon>Pseudomonadati</taxon>
        <taxon>Planctomycetota</taxon>
        <taxon>Planctomycetia</taxon>
        <taxon>Pirellulales</taxon>
        <taxon>Pirellulaceae</taxon>
        <taxon>Blastopirellula</taxon>
    </lineage>
</organism>
<dbReference type="PANTHER" id="PTHR34202">
    <property type="entry name" value="UPF0548 PROTEIN"/>
    <property type="match status" value="1"/>
</dbReference>
<protein>
    <submittedName>
        <fullName evidence="2">DUF1990 domain-containing protein</fullName>
    </submittedName>
</protein>
<dbReference type="InterPro" id="IPR018960">
    <property type="entry name" value="DUF1990"/>
</dbReference>
<comment type="caution">
    <text evidence="2">The sequence shown here is derived from an EMBL/GenBank/DDBJ whole genome shotgun (WGS) entry which is preliminary data.</text>
</comment>
<name>A0A9X1MMK9_9BACT</name>
<evidence type="ECO:0000313" key="2">
    <source>
        <dbReference type="EMBL" id="MCC9629356.1"/>
    </source>
</evidence>